<dbReference type="SUPFAM" id="SSF56059">
    <property type="entry name" value="Glutathione synthetase ATP-binding domain-like"/>
    <property type="match status" value="1"/>
</dbReference>
<evidence type="ECO:0000313" key="10">
    <source>
        <dbReference type="Proteomes" id="UP000660729"/>
    </source>
</evidence>
<dbReference type="PANTHER" id="PTHR18866:SF127">
    <property type="match status" value="1"/>
</dbReference>
<dbReference type="GO" id="GO:0016874">
    <property type="term" value="F:ligase activity"/>
    <property type="evidence" value="ECO:0007669"/>
    <property type="project" value="UniProtKB-KW"/>
</dbReference>
<dbReference type="InterPro" id="IPR005479">
    <property type="entry name" value="CPAse_ATP-bd"/>
</dbReference>
<evidence type="ECO:0000313" key="9">
    <source>
        <dbReference type="EMBL" id="KAF7185251.1"/>
    </source>
</evidence>
<dbReference type="InterPro" id="IPR016185">
    <property type="entry name" value="PreATP-grasp_dom_sf"/>
</dbReference>
<evidence type="ECO:0000256" key="3">
    <source>
        <dbReference type="ARBA" id="ARBA00022741"/>
    </source>
</evidence>
<dbReference type="Gene3D" id="3.30.470.20">
    <property type="entry name" value="ATP-grasp fold, B domain"/>
    <property type="match status" value="1"/>
</dbReference>
<dbReference type="Pfam" id="PF02786">
    <property type="entry name" value="CPSase_L_D2"/>
    <property type="match status" value="1"/>
</dbReference>
<dbReference type="Proteomes" id="UP000660729">
    <property type="component" value="Unassembled WGS sequence"/>
</dbReference>
<name>A0A8H6R3I1_9PEZI</name>
<dbReference type="SUPFAM" id="SSF52440">
    <property type="entry name" value="PreATP-grasp domain"/>
    <property type="match status" value="1"/>
</dbReference>
<dbReference type="Pfam" id="PF00364">
    <property type="entry name" value="Biotin_lipoyl"/>
    <property type="match status" value="1"/>
</dbReference>
<evidence type="ECO:0000256" key="5">
    <source>
        <dbReference type="ARBA" id="ARBA00023267"/>
    </source>
</evidence>
<dbReference type="CDD" id="cd06850">
    <property type="entry name" value="biotinyl_domain"/>
    <property type="match status" value="1"/>
</dbReference>
<comment type="cofactor">
    <cofactor evidence="1">
        <name>biotin</name>
        <dbReference type="ChEBI" id="CHEBI:57586"/>
    </cofactor>
</comment>
<evidence type="ECO:0000259" key="7">
    <source>
        <dbReference type="PROSITE" id="PS50975"/>
    </source>
</evidence>
<dbReference type="EMBL" id="JABCIY010000342">
    <property type="protein sequence ID" value="KAF7185251.1"/>
    <property type="molecule type" value="Genomic_DNA"/>
</dbReference>
<organism evidence="9 10">
    <name type="scientific">Pseudocercospora fuligena</name>
    <dbReference type="NCBI Taxonomy" id="685502"/>
    <lineage>
        <taxon>Eukaryota</taxon>
        <taxon>Fungi</taxon>
        <taxon>Dikarya</taxon>
        <taxon>Ascomycota</taxon>
        <taxon>Pezizomycotina</taxon>
        <taxon>Dothideomycetes</taxon>
        <taxon>Dothideomycetidae</taxon>
        <taxon>Mycosphaerellales</taxon>
        <taxon>Mycosphaerellaceae</taxon>
        <taxon>Pseudocercospora</taxon>
    </lineage>
</organism>
<dbReference type="InterPro" id="IPR011761">
    <property type="entry name" value="ATP-grasp"/>
</dbReference>
<keyword evidence="3 6" id="KW-0547">Nucleotide-binding</keyword>
<dbReference type="InterPro" id="IPR011054">
    <property type="entry name" value="Rudment_hybrid_motif"/>
</dbReference>
<evidence type="ECO:0000256" key="4">
    <source>
        <dbReference type="ARBA" id="ARBA00022840"/>
    </source>
</evidence>
<dbReference type="InterPro" id="IPR005481">
    <property type="entry name" value="BC-like_N"/>
</dbReference>
<dbReference type="FunFam" id="3.30.1490.20:FF:000003">
    <property type="entry name" value="acetyl-CoA carboxylase isoform X1"/>
    <property type="match status" value="1"/>
</dbReference>
<dbReference type="PROSITE" id="PS50975">
    <property type="entry name" value="ATP_GRASP"/>
    <property type="match status" value="1"/>
</dbReference>
<dbReference type="InterPro" id="IPR005482">
    <property type="entry name" value="Biotin_COase_C"/>
</dbReference>
<dbReference type="SUPFAM" id="SSF51230">
    <property type="entry name" value="Single hybrid motif"/>
    <property type="match status" value="1"/>
</dbReference>
<reference evidence="9" key="1">
    <citation type="submission" date="2020-04" db="EMBL/GenBank/DDBJ databases">
        <title>Draft genome resource of the tomato pathogen Pseudocercospora fuligena.</title>
        <authorList>
            <person name="Zaccaron A."/>
        </authorList>
    </citation>
    <scope>NUCLEOTIDE SEQUENCE</scope>
    <source>
        <strain evidence="9">PF001</strain>
    </source>
</reference>
<keyword evidence="5" id="KW-0092">Biotin</keyword>
<proteinExistence type="predicted"/>
<dbReference type="InterPro" id="IPR000089">
    <property type="entry name" value="Biotin_lipoyl"/>
</dbReference>
<evidence type="ECO:0000256" key="2">
    <source>
        <dbReference type="ARBA" id="ARBA00022598"/>
    </source>
</evidence>
<evidence type="ECO:0000256" key="6">
    <source>
        <dbReference type="PROSITE-ProRule" id="PRU00409"/>
    </source>
</evidence>
<dbReference type="Pfam" id="PF00289">
    <property type="entry name" value="Biotin_carb_N"/>
    <property type="match status" value="1"/>
</dbReference>
<sequence>MSIDDLHLRLQGPAIPKSTDGNRLITKVLIANRGEIACRVIRTCRLLGIATVAIYVLEDAASSHVTEADESVCMGSINAQKVNPYLDAQAIIKVAVEAGADAIHPGYGYLSEQAEFADLVRRSGVIFIGPRDKALSTLGDKRQAKEHLATHEPSVPLVPGYAGKDDNNDALLAAAARIGYPVMIKASAGGGGKGMKIAYESSELLEAVARARSEAKRSFGNSDCILEKYVAGAKHVEMQIIGDQHGTIVCLLERDCSIQRRHQKIIEESPCSWLPADLRDSMRLSAIRIGELLQYEGAGTVEFLLDVETQKYYFLEVNARLQVEHPITEEVTGVDLVALQLFIAAGGQLASLPYLRDVRQRGHAIECRLCAEEPRKDFAPQHGTIEKWLPAGNISADIVVRYETAVSSGSQVSIYFDSMIAKIVVWAPNRSQAIEVTTRLLRHTHCVGVKTNQLFLQSCLLHPAFRNPAYTTAFIPANMETLLRNPYLSPGSKVLKWNQILPALLLEISSASRPPQSAFHNVRSKYRNLKSDSWRWSTSIVTDLGSELDTTSPILATRFSRDESTNELKHAEYRKLDGSSDSAVTQFSALSNDVRKIHPETWQTTSISNVKISSKGEERFIHANIGGTNFSMSMTMRPVREDGEQRILFHIPHLGTWTEFRCESLLKYFSRISSEAANNDASKASSRRVHIATMPGKVLALFKTTGEKIKAGDAILLMESMKMETRICTAEDGEIEVMVQAGDSVEEGQVLCRVHQEAK</sequence>
<dbReference type="SMART" id="SM00878">
    <property type="entry name" value="Biotin_carb_C"/>
    <property type="match status" value="1"/>
</dbReference>
<dbReference type="GO" id="GO:0046872">
    <property type="term" value="F:metal ion binding"/>
    <property type="evidence" value="ECO:0007669"/>
    <property type="project" value="InterPro"/>
</dbReference>
<feature type="domain" description="ATP-grasp" evidence="7">
    <location>
        <begin position="147"/>
        <end position="345"/>
    </location>
</feature>
<protein>
    <submittedName>
        <fullName evidence="9">Methylcrotonoyl-CoA carboxylase subunit alpha, mitochondrial</fullName>
    </submittedName>
</protein>
<dbReference type="OrthoDB" id="196847at2759"/>
<gene>
    <name evidence="9" type="ORF">HII31_13526</name>
</gene>
<dbReference type="PROSITE" id="PS50979">
    <property type="entry name" value="BC"/>
    <property type="match status" value="1"/>
</dbReference>
<dbReference type="PROSITE" id="PS00866">
    <property type="entry name" value="CPSASE_1"/>
    <property type="match status" value="1"/>
</dbReference>
<dbReference type="Gene3D" id="2.40.50.100">
    <property type="match status" value="1"/>
</dbReference>
<dbReference type="InterPro" id="IPR050856">
    <property type="entry name" value="Biotin_carboxylase_complex"/>
</dbReference>
<dbReference type="Pfam" id="PF02785">
    <property type="entry name" value="Biotin_carb_C"/>
    <property type="match status" value="1"/>
</dbReference>
<dbReference type="SUPFAM" id="SSF51246">
    <property type="entry name" value="Rudiment single hybrid motif"/>
    <property type="match status" value="1"/>
</dbReference>
<dbReference type="InterPro" id="IPR011053">
    <property type="entry name" value="Single_hybrid_motif"/>
</dbReference>
<keyword evidence="2" id="KW-0436">Ligase</keyword>
<evidence type="ECO:0000259" key="8">
    <source>
        <dbReference type="PROSITE" id="PS50979"/>
    </source>
</evidence>
<dbReference type="AlphaFoldDB" id="A0A8H6R3I1"/>
<accession>A0A8H6R3I1</accession>
<keyword evidence="4 6" id="KW-0067">ATP-binding</keyword>
<keyword evidence="10" id="KW-1185">Reference proteome</keyword>
<dbReference type="PANTHER" id="PTHR18866">
    <property type="entry name" value="CARBOXYLASE:PYRUVATE/ACETYL-COA/PROPIONYL-COA CARBOXYLASE"/>
    <property type="match status" value="1"/>
</dbReference>
<feature type="domain" description="Biotin carboxylation" evidence="8">
    <location>
        <begin position="24"/>
        <end position="480"/>
    </location>
</feature>
<dbReference type="GO" id="GO:0005524">
    <property type="term" value="F:ATP binding"/>
    <property type="evidence" value="ECO:0007669"/>
    <property type="project" value="UniProtKB-UniRule"/>
</dbReference>
<evidence type="ECO:0000256" key="1">
    <source>
        <dbReference type="ARBA" id="ARBA00001953"/>
    </source>
</evidence>
<dbReference type="PROSITE" id="PS00867">
    <property type="entry name" value="CPSASE_2"/>
    <property type="match status" value="1"/>
</dbReference>
<dbReference type="InterPro" id="IPR011764">
    <property type="entry name" value="Biotin_carboxylation_dom"/>
</dbReference>
<comment type="caution">
    <text evidence="9">The sequence shown here is derived from an EMBL/GenBank/DDBJ whole genome shotgun (WGS) entry which is preliminary data.</text>
</comment>